<dbReference type="EMBL" id="ABCS01000007">
    <property type="protein sequence ID" value="EDM80938.1"/>
    <property type="molecule type" value="Genomic_DNA"/>
</dbReference>
<dbReference type="Pfam" id="PF17172">
    <property type="entry name" value="GST_N_4"/>
    <property type="match status" value="1"/>
</dbReference>
<sequence>MSDPVVIYGFTSMEGVFDISPFVHKLELYLVLGGVPYEKRVGDARKAPRGKLPYIEHDGQTIPDSQVSIEYLRQRGLVEHDDWLDPDQRAEAYALRSMLEVDLYFVLVYMRWKLPKGWAVYQHTMHKLLREMEVPGLLQNLVLRKARSNTLAHLSAQGTGRRAEAEIAQRMRDILTALDIFRAARQDDGPWWFGPKPSGFDTVVHAFFAGLYRPNVPLAVSPEEFRAWPALLEHMNHVDSTLMELGVDLAAPPDRR</sequence>
<name>A6FZY2_9BACT</name>
<dbReference type="Proteomes" id="UP000005801">
    <property type="component" value="Unassembled WGS sequence"/>
</dbReference>
<accession>A6FZY2</accession>
<feature type="domain" description="Thioredoxin-like fold" evidence="1">
    <location>
        <begin position="21"/>
        <end position="113"/>
    </location>
</feature>
<dbReference type="STRING" id="391625.PPSIR1_28548"/>
<proteinExistence type="predicted"/>
<dbReference type="RefSeq" id="WP_006970031.1">
    <property type="nucleotide sequence ID" value="NZ_ABCS01000007.1"/>
</dbReference>
<dbReference type="Gene3D" id="3.40.30.10">
    <property type="entry name" value="Glutaredoxin"/>
    <property type="match status" value="1"/>
</dbReference>
<keyword evidence="2" id="KW-0808">Transferase</keyword>
<evidence type="ECO:0000313" key="3">
    <source>
        <dbReference type="Proteomes" id="UP000005801"/>
    </source>
</evidence>
<dbReference type="InterPro" id="IPR050931">
    <property type="entry name" value="Mito_Protein_Transport_Metaxin"/>
</dbReference>
<dbReference type="SFLD" id="SFLDG01180">
    <property type="entry name" value="SUF1"/>
    <property type="match status" value="1"/>
</dbReference>
<organism evidence="2 3">
    <name type="scientific">Plesiocystis pacifica SIR-1</name>
    <dbReference type="NCBI Taxonomy" id="391625"/>
    <lineage>
        <taxon>Bacteria</taxon>
        <taxon>Pseudomonadati</taxon>
        <taxon>Myxococcota</taxon>
        <taxon>Polyangia</taxon>
        <taxon>Nannocystales</taxon>
        <taxon>Nannocystaceae</taxon>
        <taxon>Plesiocystis</taxon>
    </lineage>
</organism>
<dbReference type="SFLD" id="SFLDG01200">
    <property type="entry name" value="SUF1.1"/>
    <property type="match status" value="1"/>
</dbReference>
<dbReference type="SFLD" id="SFLDS00019">
    <property type="entry name" value="Glutathione_Transferase_(cytos"/>
    <property type="match status" value="1"/>
</dbReference>
<gene>
    <name evidence="2" type="ORF">PPSIR1_28548</name>
</gene>
<comment type="caution">
    <text evidence="2">The sequence shown here is derived from an EMBL/GenBank/DDBJ whole genome shotgun (WGS) entry which is preliminary data.</text>
</comment>
<dbReference type="PANTHER" id="PTHR12289">
    <property type="entry name" value="METAXIN RELATED"/>
    <property type="match status" value="1"/>
</dbReference>
<dbReference type="GO" id="GO:0016740">
    <property type="term" value="F:transferase activity"/>
    <property type="evidence" value="ECO:0007669"/>
    <property type="project" value="UniProtKB-KW"/>
</dbReference>
<dbReference type="InterPro" id="IPR036249">
    <property type="entry name" value="Thioredoxin-like_sf"/>
</dbReference>
<evidence type="ECO:0000313" key="2">
    <source>
        <dbReference type="EMBL" id="EDM80938.1"/>
    </source>
</evidence>
<evidence type="ECO:0000259" key="1">
    <source>
        <dbReference type="Pfam" id="PF17172"/>
    </source>
</evidence>
<dbReference type="Gene3D" id="1.20.1050.10">
    <property type="match status" value="1"/>
</dbReference>
<dbReference type="SUPFAM" id="SSF52833">
    <property type="entry name" value="Thioredoxin-like"/>
    <property type="match status" value="1"/>
</dbReference>
<dbReference type="AlphaFoldDB" id="A6FZY2"/>
<protein>
    <submittedName>
        <fullName evidence="2">Putative glutathione S-transferase</fullName>
    </submittedName>
</protein>
<reference evidence="2 3" key="1">
    <citation type="submission" date="2007-06" db="EMBL/GenBank/DDBJ databases">
        <authorList>
            <person name="Shimkets L."/>
            <person name="Ferriera S."/>
            <person name="Johnson J."/>
            <person name="Kravitz S."/>
            <person name="Beeson K."/>
            <person name="Sutton G."/>
            <person name="Rogers Y.-H."/>
            <person name="Friedman R."/>
            <person name="Frazier M."/>
            <person name="Venter J.C."/>
        </authorList>
    </citation>
    <scope>NUCLEOTIDE SEQUENCE [LARGE SCALE GENOMIC DNA]</scope>
    <source>
        <strain evidence="2 3">SIR-1</strain>
    </source>
</reference>
<dbReference type="OrthoDB" id="7664269at2"/>
<dbReference type="InterPro" id="IPR026928">
    <property type="entry name" value="FAX/IsoI-like"/>
</dbReference>
<dbReference type="InterPro" id="IPR040079">
    <property type="entry name" value="Glutathione_S-Trfase"/>
</dbReference>
<dbReference type="eggNOG" id="COG0625">
    <property type="taxonomic scope" value="Bacteria"/>
</dbReference>
<dbReference type="GO" id="GO:0005737">
    <property type="term" value="C:cytoplasm"/>
    <property type="evidence" value="ECO:0007669"/>
    <property type="project" value="TreeGrafter"/>
</dbReference>
<dbReference type="PANTHER" id="PTHR12289:SF41">
    <property type="entry name" value="FAILED AXON CONNECTIONS-RELATED"/>
    <property type="match status" value="1"/>
</dbReference>
<keyword evidence="3" id="KW-1185">Reference proteome</keyword>
<dbReference type="InterPro" id="IPR012336">
    <property type="entry name" value="Thioredoxin-like_fold"/>
</dbReference>